<proteinExistence type="predicted"/>
<sequence length="88" mass="9230">MQRYDIVIDGELTADLLDPGLSLRRRNIDRATILSVPALDPGVLGRTLQLLESLGIGVTAIHKVDDLEGDVDSQAAGQDAPATHGDGG</sequence>
<reference evidence="1 2" key="1">
    <citation type="journal article" date="2019" name="Int. J. Syst. Evol. Microbiol.">
        <title>The Global Catalogue of Microorganisms (GCM) 10K type strain sequencing project: providing services to taxonomists for standard genome sequencing and annotation.</title>
        <authorList>
            <consortium name="The Broad Institute Genomics Platform"/>
            <consortium name="The Broad Institute Genome Sequencing Center for Infectious Disease"/>
            <person name="Wu L."/>
            <person name="Ma J."/>
        </authorList>
    </citation>
    <scope>NUCLEOTIDE SEQUENCE [LARGE SCALE GENOMIC DNA]</scope>
    <source>
        <strain evidence="1 2">JCM 15628</strain>
    </source>
</reference>
<dbReference type="Proteomes" id="UP001500013">
    <property type="component" value="Unassembled WGS sequence"/>
</dbReference>
<protein>
    <submittedName>
        <fullName evidence="1">Uncharacterized protein</fullName>
    </submittedName>
</protein>
<comment type="caution">
    <text evidence="1">The sequence shown here is derived from an EMBL/GenBank/DDBJ whole genome shotgun (WGS) entry which is preliminary data.</text>
</comment>
<keyword evidence="2" id="KW-1185">Reference proteome</keyword>
<organism evidence="1 2">
    <name type="scientific">Terrabacter lapilli</name>
    <dbReference type="NCBI Taxonomy" id="436231"/>
    <lineage>
        <taxon>Bacteria</taxon>
        <taxon>Bacillati</taxon>
        <taxon>Actinomycetota</taxon>
        <taxon>Actinomycetes</taxon>
        <taxon>Micrococcales</taxon>
        <taxon>Intrasporangiaceae</taxon>
        <taxon>Terrabacter</taxon>
    </lineage>
</organism>
<gene>
    <name evidence="1" type="ORF">GCM10009817_13010</name>
</gene>
<name>A0ABN2RSN6_9MICO</name>
<evidence type="ECO:0000313" key="2">
    <source>
        <dbReference type="Proteomes" id="UP001500013"/>
    </source>
</evidence>
<evidence type="ECO:0000313" key="1">
    <source>
        <dbReference type="EMBL" id="GAA1974224.1"/>
    </source>
</evidence>
<accession>A0ABN2RSN6</accession>
<dbReference type="EMBL" id="BAAAPU010000004">
    <property type="protein sequence ID" value="GAA1974224.1"/>
    <property type="molecule type" value="Genomic_DNA"/>
</dbReference>